<dbReference type="PANTHER" id="PTHR46319">
    <property type="entry name" value="ZINC FINGER FYVE DOMAIN-CONTAINING PROTEIN"/>
    <property type="match status" value="1"/>
</dbReference>
<dbReference type="SMART" id="SM01421">
    <property type="entry name" value="DUF3480"/>
    <property type="match status" value="1"/>
</dbReference>
<dbReference type="Gene3D" id="3.30.1360.220">
    <property type="entry name" value="Domain of unknown function (DUF3480), N-terminal subdomain"/>
    <property type="match status" value="1"/>
</dbReference>
<dbReference type="Gene3D" id="3.30.500.40">
    <property type="match status" value="1"/>
</dbReference>
<evidence type="ECO:0000259" key="1">
    <source>
        <dbReference type="SMART" id="SM01421"/>
    </source>
</evidence>
<name>A0AAE1ZLP3_SCHME</name>
<evidence type="ECO:0000313" key="2">
    <source>
        <dbReference type="EMBL" id="KAK4476162.1"/>
    </source>
</evidence>
<dbReference type="EMBL" id="JALJAT010000001">
    <property type="protein sequence ID" value="KAK4476162.1"/>
    <property type="molecule type" value="Genomic_DNA"/>
</dbReference>
<sequence length="1198" mass="134913">MSQNNIPSEDFGYSHVPTCQKPEQESIRQTVEALKYRRPNTLNFSPSMFGNHDINEKSCVERPNVSSVCDLLQKSVSKTSTPTSTTSTALSICAIKRPSFLPIPSQGSNSSGFQKPNDGCISGNSKMIISTTKTSSLNARSAHFMHTDSGGLLVKNTQLSNYGTCLSFLKRRLGKRSHISTKKFGTMSRSSTRLYSVLCFDKFPTVHKRLFYSTLSRRRKRHAFNYPSYILGDSECSLHSHTFSSLSSIYRCHSCTLIKNIKLTSFTGQTSSARLRDDYSEQISNSASTISLGKLNGAAESPVVSSNNFSDVYDVLMESSKKLSRFTNKRYNEQIISPITIPSKKNGHTIHVNIDEANRVFQQRIDPLLRNTSLDENRQLHTSTKLPQVHSNESIWPPLVISSHPELVLQFNPPTGLLASLLENKTVLSDSIHNKNVSKPSIDSSKDSLHLMTITPVTKSEYVSKSEHVPPGITIALTRNLHIHVHPTELSCCLKQPAWCFASSGFYQFGQEEVVILLRRRLNEKLPPLDIFYQYWLIYQALVNYAEKQMKSDLKFESFSSQTYNKPFGSAPFRSHDCFFEKLYFANNRFSSSPNANSDMANGYSWLDFKSLASSNYESINPYGFVFFHPTYQCLLSLHVPNPPFLVALLVHIEEAPWAYRLPSRILLNLGKMSHYYPTTLLSDRDRRALFNCKLGGESFLQLFTNITPFIYPDFTKCMPREKCTPLPELLFHINGFYAHLKVVKDELDDTITTNNHNNNDESAIVELLIPVSSRASLARFIDTNSMEPMIFALSADCNPMSDSHLVCSQSEKLFTESKVSLFHNELIFPNDTRSKPSPNLSYFAERSSSETFETEAISIENTKLKITGVSFVAFSGYASHCSALIIEDGVYISLTNSKFYQLVNSLRSGSDLSIPIRSSCNNQPTTVISQVNNDFENDIANPAVINRNVASSLHVKWFKVFDSFLSSASFSSTATSSCCASSANVLDIEPFTTFLVPVHYQLWHWAHLNETIISCSENQVCFSSTKKPINPPLLRLAWIRFHILNVDQLEIVNTPPCKSLTFGHLSNEVAECVVKALQPYLRHLQNCNRTQITLRILLQPPDLVGYRMGASSQEVCTFYNQLHPSNGLRDVDCENGEEIYADALDDILLPVLSTWSNCLRFVNRNSKGNELLPSVTSDSCYHLDETIQMEFDFCILN</sequence>
<gene>
    <name evidence="2" type="ORF">MN116_001378</name>
</gene>
<evidence type="ECO:0000313" key="3">
    <source>
        <dbReference type="Proteomes" id="UP001292079"/>
    </source>
</evidence>
<dbReference type="GO" id="GO:0016197">
    <property type="term" value="P:endosomal transport"/>
    <property type="evidence" value="ECO:0007669"/>
    <property type="project" value="TreeGrafter"/>
</dbReference>
<feature type="domain" description="Smad anchor for receptor activation-like C-terminal" evidence="1">
    <location>
        <begin position="640"/>
        <end position="1153"/>
    </location>
</feature>
<dbReference type="GO" id="GO:0031901">
    <property type="term" value="C:early endosome membrane"/>
    <property type="evidence" value="ECO:0007669"/>
    <property type="project" value="TreeGrafter"/>
</dbReference>
<accession>A0AAE1ZLP3</accession>
<reference evidence="2" key="1">
    <citation type="submission" date="2022-04" db="EMBL/GenBank/DDBJ databases">
        <authorList>
            <person name="Xu L."/>
            <person name="Lv Z."/>
        </authorList>
    </citation>
    <scope>NUCLEOTIDE SEQUENCE</scope>
    <source>
        <strain evidence="2">LV_2022a</strain>
    </source>
</reference>
<dbReference type="Pfam" id="PF11979">
    <property type="entry name" value="SARA_C"/>
    <property type="match status" value="2"/>
</dbReference>
<protein>
    <recommendedName>
        <fullName evidence="1">Smad anchor for receptor activation-like C-terminal domain-containing protein</fullName>
    </recommendedName>
</protein>
<dbReference type="InterPro" id="IPR022557">
    <property type="entry name" value="SARA-like_C"/>
</dbReference>
<dbReference type="AlphaFoldDB" id="A0AAE1ZLP3"/>
<dbReference type="Proteomes" id="UP001292079">
    <property type="component" value="Unassembled WGS sequence"/>
</dbReference>
<proteinExistence type="predicted"/>
<keyword evidence="3" id="KW-1185">Reference proteome</keyword>
<reference evidence="2" key="2">
    <citation type="journal article" date="2023" name="Infect Dis Poverty">
        <title>Chromosome-scale genome of the human blood fluke Schistosoma mekongi and its implications for public health.</title>
        <authorList>
            <person name="Zhou M."/>
            <person name="Xu L."/>
            <person name="Xu D."/>
            <person name="Chen W."/>
            <person name="Khan J."/>
            <person name="Hu Y."/>
            <person name="Huang H."/>
            <person name="Wei H."/>
            <person name="Zhang Y."/>
            <person name="Chusongsang P."/>
            <person name="Tanasarnprasert K."/>
            <person name="Hu X."/>
            <person name="Limpanont Y."/>
            <person name="Lv Z."/>
        </authorList>
    </citation>
    <scope>NUCLEOTIDE SEQUENCE</scope>
    <source>
        <strain evidence="2">LV_2022a</strain>
    </source>
</reference>
<comment type="caution">
    <text evidence="2">The sequence shown here is derived from an EMBL/GenBank/DDBJ whole genome shotgun (WGS) entry which is preliminary data.</text>
</comment>
<organism evidence="2 3">
    <name type="scientific">Schistosoma mekongi</name>
    <name type="common">Parasitic worm</name>
    <dbReference type="NCBI Taxonomy" id="38744"/>
    <lineage>
        <taxon>Eukaryota</taxon>
        <taxon>Metazoa</taxon>
        <taxon>Spiralia</taxon>
        <taxon>Lophotrochozoa</taxon>
        <taxon>Platyhelminthes</taxon>
        <taxon>Trematoda</taxon>
        <taxon>Digenea</taxon>
        <taxon>Strigeidida</taxon>
        <taxon>Schistosomatoidea</taxon>
        <taxon>Schistosomatidae</taxon>
        <taxon>Schistosoma</taxon>
    </lineage>
</organism>
<dbReference type="PANTHER" id="PTHR46319:SF3">
    <property type="entry name" value="ZINC FINGER FYVE DOMAIN-CONTAINING PROTEIN"/>
    <property type="match status" value="1"/>
</dbReference>